<keyword evidence="2" id="KW-0472">Membrane</keyword>
<feature type="transmembrane region" description="Helical" evidence="2">
    <location>
        <begin position="62"/>
        <end position="84"/>
    </location>
</feature>
<reference evidence="4" key="1">
    <citation type="journal article" date="2019" name="Int. J. Syst. Evol. Microbiol.">
        <title>The Global Catalogue of Microorganisms (GCM) 10K type strain sequencing project: providing services to taxonomists for standard genome sequencing and annotation.</title>
        <authorList>
            <consortium name="The Broad Institute Genomics Platform"/>
            <consortium name="The Broad Institute Genome Sequencing Center for Infectious Disease"/>
            <person name="Wu L."/>
            <person name="Ma J."/>
        </authorList>
    </citation>
    <scope>NUCLEOTIDE SEQUENCE [LARGE SCALE GENOMIC DNA]</scope>
    <source>
        <strain evidence="4">JCM 17939</strain>
    </source>
</reference>
<comment type="caution">
    <text evidence="3">The sequence shown here is derived from an EMBL/GenBank/DDBJ whole genome shotgun (WGS) entry which is preliminary data.</text>
</comment>
<organism evidence="3 4">
    <name type="scientific">Actinoallomurus vinaceus</name>
    <dbReference type="NCBI Taxonomy" id="1080074"/>
    <lineage>
        <taxon>Bacteria</taxon>
        <taxon>Bacillati</taxon>
        <taxon>Actinomycetota</taxon>
        <taxon>Actinomycetes</taxon>
        <taxon>Streptosporangiales</taxon>
        <taxon>Thermomonosporaceae</taxon>
        <taxon>Actinoallomurus</taxon>
    </lineage>
</organism>
<evidence type="ECO:0000256" key="2">
    <source>
        <dbReference type="SAM" id="Phobius"/>
    </source>
</evidence>
<keyword evidence="2" id="KW-0812">Transmembrane</keyword>
<feature type="compositionally biased region" description="Acidic residues" evidence="1">
    <location>
        <begin position="126"/>
        <end position="137"/>
    </location>
</feature>
<feature type="transmembrane region" description="Helical" evidence="2">
    <location>
        <begin position="90"/>
        <end position="107"/>
    </location>
</feature>
<evidence type="ECO:0000256" key="1">
    <source>
        <dbReference type="SAM" id="MobiDB-lite"/>
    </source>
</evidence>
<gene>
    <name evidence="3" type="ORF">GCM10023196_084030</name>
</gene>
<proteinExistence type="predicted"/>
<sequence length="137" mass="14191">MRRRRIFATCSSFLIAGLTATALLLPDASPVAGPMASALAFVTPAFCTALLLTGLDPAARAILSGTAAIALNVAVAEVMLAGSIWSPRGGLMAVAAGCIPLFALAVVRRRNNRDSGEMRMAGPTGPDDDDESWAFDR</sequence>
<evidence type="ECO:0000313" key="3">
    <source>
        <dbReference type="EMBL" id="GAA4636018.1"/>
    </source>
</evidence>
<dbReference type="EMBL" id="BAABHK010000016">
    <property type="protein sequence ID" value="GAA4636018.1"/>
    <property type="molecule type" value="Genomic_DNA"/>
</dbReference>
<evidence type="ECO:0008006" key="5">
    <source>
        <dbReference type="Google" id="ProtNLM"/>
    </source>
</evidence>
<feature type="region of interest" description="Disordered" evidence="1">
    <location>
        <begin position="115"/>
        <end position="137"/>
    </location>
</feature>
<name>A0ABP8UR38_9ACTN</name>
<dbReference type="Proteomes" id="UP001501442">
    <property type="component" value="Unassembled WGS sequence"/>
</dbReference>
<feature type="transmembrane region" description="Helical" evidence="2">
    <location>
        <begin position="32"/>
        <end position="55"/>
    </location>
</feature>
<protein>
    <recommendedName>
        <fullName evidence="5">Integral membrane protein</fullName>
    </recommendedName>
</protein>
<evidence type="ECO:0000313" key="4">
    <source>
        <dbReference type="Proteomes" id="UP001501442"/>
    </source>
</evidence>
<keyword evidence="2" id="KW-1133">Transmembrane helix</keyword>
<accession>A0ABP8UR38</accession>
<keyword evidence="4" id="KW-1185">Reference proteome</keyword>